<dbReference type="RefSeq" id="WP_305946326.1">
    <property type="nucleotide sequence ID" value="NZ_JAUZVY010000007.1"/>
</dbReference>
<comment type="similarity">
    <text evidence="11 12">Belongs to the TonB-dependent receptor family.</text>
</comment>
<dbReference type="InterPro" id="IPR039426">
    <property type="entry name" value="TonB-dep_rcpt-like"/>
</dbReference>
<evidence type="ECO:0000256" key="7">
    <source>
        <dbReference type="ARBA" id="ARBA00023065"/>
    </source>
</evidence>
<evidence type="ECO:0000313" key="16">
    <source>
        <dbReference type="EMBL" id="MDP4530298.1"/>
    </source>
</evidence>
<dbReference type="EMBL" id="JAUZVY010000007">
    <property type="protein sequence ID" value="MDP4530298.1"/>
    <property type="molecule type" value="Genomic_DNA"/>
</dbReference>
<proteinExistence type="inferred from homology"/>
<evidence type="ECO:0000256" key="1">
    <source>
        <dbReference type="ARBA" id="ARBA00004571"/>
    </source>
</evidence>
<reference evidence="16 17" key="1">
    <citation type="submission" date="2023-08" db="EMBL/GenBank/DDBJ databases">
        <authorList>
            <person name="Joshi A."/>
            <person name="Thite S."/>
        </authorList>
    </citation>
    <scope>NUCLEOTIDE SEQUENCE [LARGE SCALE GENOMIC DNA]</scope>
    <source>
        <strain evidence="16 17">1E1</strain>
    </source>
</reference>
<evidence type="ECO:0000256" key="8">
    <source>
        <dbReference type="ARBA" id="ARBA00023077"/>
    </source>
</evidence>
<organism evidence="16 17">
    <name type="scientific">Alkalimonas delamerensis</name>
    <dbReference type="NCBI Taxonomy" id="265981"/>
    <lineage>
        <taxon>Bacteria</taxon>
        <taxon>Pseudomonadati</taxon>
        <taxon>Pseudomonadota</taxon>
        <taxon>Gammaproteobacteria</taxon>
        <taxon>Alkalimonas</taxon>
    </lineage>
</organism>
<feature type="region of interest" description="Disordered" evidence="13">
    <location>
        <begin position="232"/>
        <end position="264"/>
    </location>
</feature>
<dbReference type="Pfam" id="PF00593">
    <property type="entry name" value="TonB_dep_Rec_b-barrel"/>
    <property type="match status" value="1"/>
</dbReference>
<dbReference type="PANTHER" id="PTHR32552">
    <property type="entry name" value="FERRICHROME IRON RECEPTOR-RELATED"/>
    <property type="match status" value="1"/>
</dbReference>
<keyword evidence="3 11" id="KW-1134">Transmembrane beta strand</keyword>
<keyword evidence="8 12" id="KW-0798">TonB box</keyword>
<gene>
    <name evidence="16" type="ORF">Q3O59_14805</name>
</gene>
<keyword evidence="9 11" id="KW-0472">Membrane</keyword>
<evidence type="ECO:0000256" key="11">
    <source>
        <dbReference type="PROSITE-ProRule" id="PRU01360"/>
    </source>
</evidence>
<comment type="subcellular location">
    <subcellularLocation>
        <location evidence="1 11">Cell outer membrane</location>
        <topology evidence="1 11">Multi-pass membrane protein</topology>
    </subcellularLocation>
</comment>
<name>A0ABT9GTK0_9GAMM</name>
<feature type="domain" description="TonB-dependent receptor-like beta-barrel" evidence="14">
    <location>
        <begin position="222"/>
        <end position="683"/>
    </location>
</feature>
<dbReference type="Gene3D" id="2.40.170.20">
    <property type="entry name" value="TonB-dependent receptor, beta-barrel domain"/>
    <property type="match status" value="1"/>
</dbReference>
<dbReference type="Proteomes" id="UP001236258">
    <property type="component" value="Unassembled WGS sequence"/>
</dbReference>
<dbReference type="SUPFAM" id="SSF56935">
    <property type="entry name" value="Porins"/>
    <property type="match status" value="1"/>
</dbReference>
<dbReference type="PANTHER" id="PTHR32552:SF81">
    <property type="entry name" value="TONB-DEPENDENT OUTER MEMBRANE RECEPTOR"/>
    <property type="match status" value="1"/>
</dbReference>
<protein>
    <submittedName>
        <fullName evidence="16">TonB-dependent receptor</fullName>
    </submittedName>
</protein>
<accession>A0ABT9GTK0</accession>
<keyword evidence="16" id="KW-0675">Receptor</keyword>
<comment type="caution">
    <text evidence="16">The sequence shown here is derived from an EMBL/GenBank/DDBJ whole genome shotgun (WGS) entry which is preliminary data.</text>
</comment>
<dbReference type="InterPro" id="IPR036942">
    <property type="entry name" value="Beta-barrel_TonB_sf"/>
</dbReference>
<dbReference type="InterPro" id="IPR000531">
    <property type="entry name" value="Beta-barrel_TonB"/>
</dbReference>
<keyword evidence="4" id="KW-0410">Iron transport</keyword>
<evidence type="ECO:0000256" key="5">
    <source>
        <dbReference type="ARBA" id="ARBA00022692"/>
    </source>
</evidence>
<dbReference type="InterPro" id="IPR012910">
    <property type="entry name" value="Plug_dom"/>
</dbReference>
<keyword evidence="7" id="KW-0406">Ion transport</keyword>
<evidence type="ECO:0000256" key="12">
    <source>
        <dbReference type="RuleBase" id="RU003357"/>
    </source>
</evidence>
<evidence type="ECO:0000259" key="14">
    <source>
        <dbReference type="Pfam" id="PF00593"/>
    </source>
</evidence>
<evidence type="ECO:0000256" key="2">
    <source>
        <dbReference type="ARBA" id="ARBA00022448"/>
    </source>
</evidence>
<keyword evidence="5 11" id="KW-0812">Transmembrane</keyword>
<keyword evidence="17" id="KW-1185">Reference proteome</keyword>
<sequence>MQESSEQVEESRLEVIEVTARRMAENLQRVPVSVTALNEGALRDKGISSLEQVAREAPNVTLAASRATNTTLTAYIRGVGQQDPLWGFEPGVGIYIDDVYLARPQAALLDVYDVERIEVLRGPQGTLYGKNTIGGAIKYVTKSVRRSDPLVLDVAIGSYQQRDVKLGGAVELMDDTLWLGGAIARLDRGGYGRYVGPLHAGADNANKDLLAYRISLEAQPSERFTLRLDMDNTRDNANNRGGHRMTDEEVTGLPPLDNVFDTRSGIDPRQRVRSEGSALTLNWLLSDSWSLKSVTARRKGSTETNIDFDNQQLSLMEAEGVEYSDSQFSQELQATFRGQRLSGVAGLYYFDGSADGAFDLDLFRDLFGARVIGTRTIGSVDTTSTSLYAQANYELTSQWVLTLGGRYTQDKKETSSFFSSFNALQGVGSYDDQVVASDFVRSPSFSDFSPKFGVSYYASPQLMWFASYSQGFKSGGVDPRANLAANANAGDPFEPEKVATTELGFKSELLDRRLRLNLTLFDSAYRDQQVATSILIDTTGDGNADSFAGQVLNAGRSSAQGFEIETIAALSDHWSAMLTYGYINTGFDEFLTVDPETLQQINIADSAVTANTPKTTLNLGLSYSNELWDGDFRANLSAAYRSTVHLFEQPSPIDQPGVTLLDLNMIWISPSAKWELGLHGKNLTNREYRVAGYNFPAFANSVIGYYGAPRTLTANLTYRFW</sequence>
<keyword evidence="2 11" id="KW-0813">Transport</keyword>
<evidence type="ECO:0000256" key="3">
    <source>
        <dbReference type="ARBA" id="ARBA00022452"/>
    </source>
</evidence>
<evidence type="ECO:0000256" key="6">
    <source>
        <dbReference type="ARBA" id="ARBA00023004"/>
    </source>
</evidence>
<dbReference type="PROSITE" id="PS52016">
    <property type="entry name" value="TONB_DEPENDENT_REC_3"/>
    <property type="match status" value="1"/>
</dbReference>
<dbReference type="Pfam" id="PF07715">
    <property type="entry name" value="Plug"/>
    <property type="match status" value="1"/>
</dbReference>
<evidence type="ECO:0000259" key="15">
    <source>
        <dbReference type="Pfam" id="PF07715"/>
    </source>
</evidence>
<evidence type="ECO:0000256" key="4">
    <source>
        <dbReference type="ARBA" id="ARBA00022496"/>
    </source>
</evidence>
<feature type="domain" description="TonB-dependent receptor plug" evidence="15">
    <location>
        <begin position="27"/>
        <end position="136"/>
    </location>
</feature>
<keyword evidence="6" id="KW-0408">Iron</keyword>
<evidence type="ECO:0000256" key="10">
    <source>
        <dbReference type="ARBA" id="ARBA00023237"/>
    </source>
</evidence>
<keyword evidence="10 11" id="KW-0998">Cell outer membrane</keyword>
<evidence type="ECO:0000313" key="17">
    <source>
        <dbReference type="Proteomes" id="UP001236258"/>
    </source>
</evidence>
<evidence type="ECO:0000256" key="9">
    <source>
        <dbReference type="ARBA" id="ARBA00023136"/>
    </source>
</evidence>
<evidence type="ECO:0000256" key="13">
    <source>
        <dbReference type="SAM" id="MobiDB-lite"/>
    </source>
</evidence>